<dbReference type="Pfam" id="PF08240">
    <property type="entry name" value="ADH_N"/>
    <property type="match status" value="1"/>
</dbReference>
<dbReference type="SUPFAM" id="SSF51735">
    <property type="entry name" value="NAD(P)-binding Rossmann-fold domains"/>
    <property type="match status" value="1"/>
</dbReference>
<organism evidence="8 9">
    <name type="scientific">Demequina litoralis</name>
    <dbReference type="NCBI Taxonomy" id="3051660"/>
    <lineage>
        <taxon>Bacteria</taxon>
        <taxon>Bacillati</taxon>
        <taxon>Actinomycetota</taxon>
        <taxon>Actinomycetes</taxon>
        <taxon>Micrococcales</taxon>
        <taxon>Demequinaceae</taxon>
        <taxon>Demequina</taxon>
    </lineage>
</organism>
<comment type="caution">
    <text evidence="8">The sequence shown here is derived from an EMBL/GenBank/DDBJ whole genome shotgun (WGS) entry which is preliminary data.</text>
</comment>
<keyword evidence="5" id="KW-0560">Oxidoreductase</keyword>
<dbReference type="Gene3D" id="3.40.50.720">
    <property type="entry name" value="NAD(P)-binding Rossmann-like Domain"/>
    <property type="match status" value="1"/>
</dbReference>
<dbReference type="InterPro" id="IPR013149">
    <property type="entry name" value="ADH-like_C"/>
</dbReference>
<dbReference type="InterPro" id="IPR025568">
    <property type="entry name" value="DUF4334"/>
</dbReference>
<dbReference type="InterPro" id="IPR002328">
    <property type="entry name" value="ADH_Zn_CS"/>
</dbReference>
<feature type="domain" description="Enoyl reductase (ER)" evidence="7">
    <location>
        <begin position="16"/>
        <end position="360"/>
    </location>
</feature>
<evidence type="ECO:0000256" key="6">
    <source>
        <dbReference type="RuleBase" id="RU361277"/>
    </source>
</evidence>
<keyword evidence="4 6" id="KW-0862">Zinc</keyword>
<dbReference type="Pfam" id="PF00107">
    <property type="entry name" value="ADH_zinc_N"/>
    <property type="match status" value="1"/>
</dbReference>
<dbReference type="PANTHER" id="PTHR43350:SF21">
    <property type="entry name" value="S-NITROSOMYCOTHIOL REDUCTASE MSCR"/>
    <property type="match status" value="1"/>
</dbReference>
<comment type="similarity">
    <text evidence="2 6">Belongs to the zinc-containing alcohol dehydrogenase family.</text>
</comment>
<evidence type="ECO:0000313" key="9">
    <source>
        <dbReference type="Proteomes" id="UP001172728"/>
    </source>
</evidence>
<evidence type="ECO:0000256" key="4">
    <source>
        <dbReference type="ARBA" id="ARBA00022833"/>
    </source>
</evidence>
<dbReference type="PANTHER" id="PTHR43350">
    <property type="entry name" value="NAD-DEPENDENT ALCOHOL DEHYDROGENASE"/>
    <property type="match status" value="1"/>
</dbReference>
<dbReference type="InterPro" id="IPR025951">
    <property type="entry name" value="GXWXG_dom"/>
</dbReference>
<name>A0ABT8G5F3_9MICO</name>
<protein>
    <submittedName>
        <fullName evidence="8">Alcohol dehydrogenase catalytic domain-containing protein</fullName>
    </submittedName>
</protein>
<dbReference type="Gene3D" id="3.90.180.10">
    <property type="entry name" value="Medium-chain alcohol dehydrogenases, catalytic domain"/>
    <property type="match status" value="1"/>
</dbReference>
<keyword evidence="3 6" id="KW-0479">Metal-binding</keyword>
<reference evidence="8" key="1">
    <citation type="submission" date="2023-06" db="EMBL/GenBank/DDBJ databases">
        <title>Sysu t00192.</title>
        <authorList>
            <person name="Gao L."/>
            <person name="Fang B.-Z."/>
            <person name="Li W.-J."/>
        </authorList>
    </citation>
    <scope>NUCLEOTIDE SEQUENCE</scope>
    <source>
        <strain evidence="8">SYSU T00192</strain>
    </source>
</reference>
<dbReference type="InterPro" id="IPR036291">
    <property type="entry name" value="NAD(P)-bd_dom_sf"/>
</dbReference>
<dbReference type="CDD" id="cd08278">
    <property type="entry name" value="benzyl_alcohol_DH"/>
    <property type="match status" value="1"/>
</dbReference>
<comment type="cofactor">
    <cofactor evidence="1 6">
        <name>Zn(2+)</name>
        <dbReference type="ChEBI" id="CHEBI:29105"/>
    </cofactor>
</comment>
<dbReference type="InterPro" id="IPR020843">
    <property type="entry name" value="ER"/>
</dbReference>
<dbReference type="Pfam" id="PF14231">
    <property type="entry name" value="GXWXG"/>
    <property type="match status" value="1"/>
</dbReference>
<keyword evidence="9" id="KW-1185">Reference proteome</keyword>
<proteinExistence type="inferred from homology"/>
<dbReference type="InterPro" id="IPR011032">
    <property type="entry name" value="GroES-like_sf"/>
</dbReference>
<evidence type="ECO:0000313" key="8">
    <source>
        <dbReference type="EMBL" id="MDN4474365.1"/>
    </source>
</evidence>
<evidence type="ECO:0000256" key="3">
    <source>
        <dbReference type="ARBA" id="ARBA00022723"/>
    </source>
</evidence>
<dbReference type="SUPFAM" id="SSF50129">
    <property type="entry name" value="GroES-like"/>
    <property type="match status" value="1"/>
</dbReference>
<sequence>MSLETPVLAAVVHSSGSEPVTAEVRLDALRPDEVLVDVAASGICHTDLTAIDGGSPFAYPAVFGHEGAGTVVRVGDAVTRVAPGDRVVLTFDSCGGCRRCRDGHPAYCEEFAARNYRGARPDGSATVADRAGEPIRAAWMAQSSWATRAIARETNVVPLGEDLPFALAAPLGCGVLTGAGTVLNVLAPAHEDRLLVVGAGSVGLAGLMAARARGCAAVTVVEPDPARRELALALGATRALAPAELEVRRGSFEHALDTVGSQEALDLAIGALATPGTCATVALRRGGNPVTVSQTALLWGRTLTGVIEGDAVPTEAVPLLVGLWRAGLFPLERLVSPFPFSRLDDAVAAARTGAAVKAVLVMREDGATPAGAAATRGGTAADRVRAIAAAGQGDADELAALWDVLPEARAADLTGLWRGTGIDTGHRIHSTLERSGWFGKNFVDDAHVQPIVCRDPDGTLVADAGLAGGGAWLADCAHRGKVTATMTYDSRPIHDHFVRVDRDTLLGVMAGRAAGDPRIPYYFVLARVEGAPAGPLPERGA</sequence>
<dbReference type="PROSITE" id="PS00059">
    <property type="entry name" value="ADH_ZINC"/>
    <property type="match status" value="1"/>
</dbReference>
<dbReference type="SMART" id="SM00829">
    <property type="entry name" value="PKS_ER"/>
    <property type="match status" value="1"/>
</dbReference>
<evidence type="ECO:0000256" key="5">
    <source>
        <dbReference type="ARBA" id="ARBA00023002"/>
    </source>
</evidence>
<dbReference type="Gene3D" id="2.40.128.580">
    <property type="entry name" value="GXWXG domain"/>
    <property type="match status" value="1"/>
</dbReference>
<dbReference type="EMBL" id="JAUHPW010000001">
    <property type="protein sequence ID" value="MDN4474365.1"/>
    <property type="molecule type" value="Genomic_DNA"/>
</dbReference>
<dbReference type="Proteomes" id="UP001172728">
    <property type="component" value="Unassembled WGS sequence"/>
</dbReference>
<gene>
    <name evidence="8" type="ORF">QQX09_00695</name>
</gene>
<accession>A0ABT8G5F3</accession>
<dbReference type="RefSeq" id="WP_301130788.1">
    <property type="nucleotide sequence ID" value="NZ_JAUHPW010000001.1"/>
</dbReference>
<evidence type="ECO:0000259" key="7">
    <source>
        <dbReference type="SMART" id="SM00829"/>
    </source>
</evidence>
<dbReference type="Pfam" id="PF14232">
    <property type="entry name" value="DUF4334"/>
    <property type="match status" value="1"/>
</dbReference>
<evidence type="ECO:0000256" key="2">
    <source>
        <dbReference type="ARBA" id="ARBA00008072"/>
    </source>
</evidence>
<dbReference type="InterPro" id="IPR013154">
    <property type="entry name" value="ADH-like_N"/>
</dbReference>
<evidence type="ECO:0000256" key="1">
    <source>
        <dbReference type="ARBA" id="ARBA00001947"/>
    </source>
</evidence>